<evidence type="ECO:0000259" key="1">
    <source>
        <dbReference type="Pfam" id="PF07993"/>
    </source>
</evidence>
<name>A0A323TPY0_9BACI</name>
<gene>
    <name evidence="2" type="ORF">CR194_03575</name>
</gene>
<dbReference type="InterPro" id="IPR036291">
    <property type="entry name" value="NAD(P)-bd_dom_sf"/>
</dbReference>
<dbReference type="PANTHER" id="PTHR11011:SF45">
    <property type="entry name" value="FATTY ACYL-COA REDUCTASE CG8306-RELATED"/>
    <property type="match status" value="1"/>
</dbReference>
<proteinExistence type="predicted"/>
<dbReference type="SUPFAM" id="SSF51735">
    <property type="entry name" value="NAD(P)-binding Rossmann-fold domains"/>
    <property type="match status" value="1"/>
</dbReference>
<dbReference type="CDD" id="cd05263">
    <property type="entry name" value="MupV_like_SDR_e"/>
    <property type="match status" value="1"/>
</dbReference>
<dbReference type="RefSeq" id="WP_110608255.1">
    <property type="nucleotide sequence ID" value="NZ_PDOD01000001.1"/>
</dbReference>
<dbReference type="OrthoDB" id="9807212at2"/>
<dbReference type="Gene3D" id="3.40.50.720">
    <property type="entry name" value="NAD(P)-binding Rossmann-like Domain"/>
    <property type="match status" value="1"/>
</dbReference>
<dbReference type="Proteomes" id="UP000248214">
    <property type="component" value="Unassembled WGS sequence"/>
</dbReference>
<accession>A0A323TPY0</accession>
<keyword evidence="3" id="KW-1185">Reference proteome</keyword>
<sequence>MGNTYFFTGYPGFLAQALITETCSSHHPIDHIYLLILPEMKEKAQRHVASLIDEKKLLRPDQLTLLEGDITKADLGLNPSTLQTLYSVVTHVFHLAAIYDLSVPQSLAEKVNVEGTKHVTDWAKNLKRLERYVYFSTAYVSGKREGKIYEAELEMNQSFKNHYEKTKYDAEVYVRNHRGDLPTTIIRPGIVRGHSLTGATIKFDGPYFILRIFDQFKKSPWIPYLGQGKAEGNFVPVDYVIRASIYLAHLSKGQGKTYHLTDPAPFRMFEVYEMLMKEYLGRRPKGRIPMNLAEKSMAVPQFRKFTSVQREAMSYFTYMSSYDCRQAYRDLEGSGISCPSFDRTLKTMVEYYKEHKDDLDKRVEIR</sequence>
<dbReference type="PANTHER" id="PTHR11011">
    <property type="entry name" value="MALE STERILITY PROTEIN 2-RELATED"/>
    <property type="match status" value="1"/>
</dbReference>
<comment type="caution">
    <text evidence="2">The sequence shown here is derived from an EMBL/GenBank/DDBJ whole genome shotgun (WGS) entry which is preliminary data.</text>
</comment>
<dbReference type="EMBL" id="PDOD01000001">
    <property type="protein sequence ID" value="PYZ94623.1"/>
    <property type="molecule type" value="Genomic_DNA"/>
</dbReference>
<feature type="domain" description="Thioester reductase (TE)" evidence="1">
    <location>
        <begin position="8"/>
        <end position="243"/>
    </location>
</feature>
<dbReference type="InterPro" id="IPR013120">
    <property type="entry name" value="FAR_NAD-bd"/>
</dbReference>
<dbReference type="Pfam" id="PF07993">
    <property type="entry name" value="NAD_binding_4"/>
    <property type="match status" value="1"/>
</dbReference>
<dbReference type="AlphaFoldDB" id="A0A323TPY0"/>
<dbReference type="InterPro" id="IPR026055">
    <property type="entry name" value="FAR"/>
</dbReference>
<dbReference type="GO" id="GO:0035336">
    <property type="term" value="P:long-chain fatty-acyl-CoA metabolic process"/>
    <property type="evidence" value="ECO:0007669"/>
    <property type="project" value="TreeGrafter"/>
</dbReference>
<evidence type="ECO:0000313" key="2">
    <source>
        <dbReference type="EMBL" id="PYZ94623.1"/>
    </source>
</evidence>
<protein>
    <submittedName>
        <fullName evidence="2">3-beta hydroxysteroid dehydrogenase</fullName>
    </submittedName>
</protein>
<organism evidence="2 3">
    <name type="scientific">Salipaludibacillus keqinensis</name>
    <dbReference type="NCBI Taxonomy" id="2045207"/>
    <lineage>
        <taxon>Bacteria</taxon>
        <taxon>Bacillati</taxon>
        <taxon>Bacillota</taxon>
        <taxon>Bacilli</taxon>
        <taxon>Bacillales</taxon>
        <taxon>Bacillaceae</taxon>
    </lineage>
</organism>
<evidence type="ECO:0000313" key="3">
    <source>
        <dbReference type="Proteomes" id="UP000248214"/>
    </source>
</evidence>
<dbReference type="GO" id="GO:0080019">
    <property type="term" value="F:alcohol-forming very long-chain fatty acyl-CoA reductase activity"/>
    <property type="evidence" value="ECO:0007669"/>
    <property type="project" value="InterPro"/>
</dbReference>
<reference evidence="2 3" key="1">
    <citation type="submission" date="2017-10" db="EMBL/GenBank/DDBJ databases">
        <title>Bacillus sp. nov., a halophilic bacterium isolated from a Keqin Lake.</title>
        <authorList>
            <person name="Wang H."/>
        </authorList>
    </citation>
    <scope>NUCLEOTIDE SEQUENCE [LARGE SCALE GENOMIC DNA]</scope>
    <source>
        <strain evidence="2 3">KQ-12</strain>
    </source>
</reference>